<name>A0A395LN28_9SPHN</name>
<accession>A0A395LN28</accession>
<dbReference type="Pfam" id="PF01769">
    <property type="entry name" value="MgtE"/>
    <property type="match status" value="1"/>
</dbReference>
<comment type="subcellular location">
    <subcellularLocation>
        <location evidence="9">Cell membrane</location>
        <topology evidence="9">Multi-pass membrane protein</topology>
    </subcellularLocation>
    <subcellularLocation>
        <location evidence="1">Membrane</location>
        <topology evidence="1">Multi-pass membrane protein</topology>
    </subcellularLocation>
</comment>
<evidence type="ECO:0000256" key="2">
    <source>
        <dbReference type="ARBA" id="ARBA00009749"/>
    </source>
</evidence>
<dbReference type="Pfam" id="PF03448">
    <property type="entry name" value="MgtE_N"/>
    <property type="match status" value="1"/>
</dbReference>
<dbReference type="RefSeq" id="WP_115493307.1">
    <property type="nucleotide sequence ID" value="NZ_JACHWW010000002.1"/>
</dbReference>
<feature type="transmembrane region" description="Helical" evidence="9">
    <location>
        <begin position="324"/>
        <end position="346"/>
    </location>
</feature>
<organism evidence="12 13">
    <name type="scientific">Alteriqipengyuania lutimaris</name>
    <dbReference type="NCBI Taxonomy" id="1538146"/>
    <lineage>
        <taxon>Bacteria</taxon>
        <taxon>Pseudomonadati</taxon>
        <taxon>Pseudomonadota</taxon>
        <taxon>Alphaproteobacteria</taxon>
        <taxon>Sphingomonadales</taxon>
        <taxon>Erythrobacteraceae</taxon>
        <taxon>Alteriqipengyuania</taxon>
    </lineage>
</organism>
<feature type="transmembrane region" description="Helical" evidence="9">
    <location>
        <begin position="352"/>
        <end position="375"/>
    </location>
</feature>
<dbReference type="SUPFAM" id="SSF54631">
    <property type="entry name" value="CBS-domain pair"/>
    <property type="match status" value="1"/>
</dbReference>
<proteinExistence type="inferred from homology"/>
<dbReference type="CDD" id="cd04606">
    <property type="entry name" value="CBS_pair_Mg_transporter"/>
    <property type="match status" value="1"/>
</dbReference>
<keyword evidence="7 9" id="KW-0472">Membrane</keyword>
<dbReference type="InterPro" id="IPR006668">
    <property type="entry name" value="Mg_transptr_MgtE_intracell_dom"/>
</dbReference>
<dbReference type="InterPro" id="IPR038076">
    <property type="entry name" value="MgtE_N_sf"/>
</dbReference>
<dbReference type="InterPro" id="IPR046342">
    <property type="entry name" value="CBS_dom_sf"/>
</dbReference>
<keyword evidence="6 9" id="KW-1133">Transmembrane helix</keyword>
<reference evidence="12 13" key="1">
    <citation type="submission" date="2018-07" db="EMBL/GenBank/DDBJ databases">
        <title>Erythrobacter nanhaiensis sp. nov., a novel member of the genus Erythrobacter isolated from the South China Sea.</title>
        <authorList>
            <person name="Chen X."/>
            <person name="Liu J."/>
        </authorList>
    </citation>
    <scope>NUCLEOTIDE SEQUENCE [LARGE SCALE GENOMIC DNA]</scope>
    <source>
        <strain evidence="12 13">S-5</strain>
    </source>
</reference>
<keyword evidence="8" id="KW-0129">CBS domain</keyword>
<dbReference type="SUPFAM" id="SSF158791">
    <property type="entry name" value="MgtE N-terminal domain-like"/>
    <property type="match status" value="1"/>
</dbReference>
<feature type="domain" description="CBS" evidence="11">
    <location>
        <begin position="241"/>
        <end position="297"/>
    </location>
</feature>
<feature type="compositionally biased region" description="Acidic residues" evidence="10">
    <location>
        <begin position="1"/>
        <end position="17"/>
    </location>
</feature>
<dbReference type="Gene3D" id="3.10.580.10">
    <property type="entry name" value="CBS-domain"/>
    <property type="match status" value="1"/>
</dbReference>
<dbReference type="PANTHER" id="PTHR43773:SF1">
    <property type="entry name" value="MAGNESIUM TRANSPORTER MGTE"/>
    <property type="match status" value="1"/>
</dbReference>
<evidence type="ECO:0000313" key="13">
    <source>
        <dbReference type="Proteomes" id="UP000254101"/>
    </source>
</evidence>
<dbReference type="InterPro" id="IPR036739">
    <property type="entry name" value="SLC41_membr_dom_sf"/>
</dbReference>
<dbReference type="SUPFAM" id="SSF161093">
    <property type="entry name" value="MgtE membrane domain-like"/>
    <property type="match status" value="1"/>
</dbReference>
<feature type="region of interest" description="Disordered" evidence="10">
    <location>
        <begin position="1"/>
        <end position="40"/>
    </location>
</feature>
<comment type="similarity">
    <text evidence="2 9">Belongs to the SLC41A transporter family.</text>
</comment>
<evidence type="ECO:0000259" key="11">
    <source>
        <dbReference type="PROSITE" id="PS51371"/>
    </source>
</evidence>
<dbReference type="GO" id="GO:0015095">
    <property type="term" value="F:magnesium ion transmembrane transporter activity"/>
    <property type="evidence" value="ECO:0007669"/>
    <property type="project" value="UniProtKB-UniRule"/>
</dbReference>
<dbReference type="Gene3D" id="1.10.357.20">
    <property type="entry name" value="SLC41 divalent cation transporters, integral membrane domain"/>
    <property type="match status" value="1"/>
</dbReference>
<evidence type="ECO:0000256" key="8">
    <source>
        <dbReference type="PROSITE-ProRule" id="PRU00703"/>
    </source>
</evidence>
<evidence type="ECO:0000256" key="3">
    <source>
        <dbReference type="ARBA" id="ARBA00022448"/>
    </source>
</evidence>
<keyword evidence="3 9" id="KW-0813">Transport</keyword>
<dbReference type="NCBIfam" id="TIGR00400">
    <property type="entry name" value="mgtE"/>
    <property type="match status" value="1"/>
</dbReference>
<evidence type="ECO:0000313" key="12">
    <source>
        <dbReference type="EMBL" id="RDS76040.1"/>
    </source>
</evidence>
<evidence type="ECO:0000256" key="4">
    <source>
        <dbReference type="ARBA" id="ARBA00022692"/>
    </source>
</evidence>
<evidence type="ECO:0000256" key="1">
    <source>
        <dbReference type="ARBA" id="ARBA00004141"/>
    </source>
</evidence>
<dbReference type="OrthoDB" id="9790355at2"/>
<evidence type="ECO:0000256" key="6">
    <source>
        <dbReference type="ARBA" id="ARBA00022989"/>
    </source>
</evidence>
<keyword evidence="13" id="KW-1185">Reference proteome</keyword>
<dbReference type="SMART" id="SM00924">
    <property type="entry name" value="MgtE_N"/>
    <property type="match status" value="1"/>
</dbReference>
<dbReference type="InterPro" id="IPR006669">
    <property type="entry name" value="MgtE_transporter"/>
</dbReference>
<feature type="compositionally biased region" description="Basic and acidic residues" evidence="10">
    <location>
        <begin position="26"/>
        <end position="40"/>
    </location>
</feature>
<dbReference type="InterPro" id="IPR000644">
    <property type="entry name" value="CBS_dom"/>
</dbReference>
<keyword evidence="5 9" id="KW-0460">Magnesium</keyword>
<keyword evidence="9" id="KW-0479">Metal-binding</keyword>
<feature type="transmembrane region" description="Helical" evidence="9">
    <location>
        <begin position="396"/>
        <end position="418"/>
    </location>
</feature>
<sequence>MSADPLLDETIDTEEMVAQEAASEGGRPDDRVDDARHDEENRLKPEYLRAVRLALEEDRRGELYELVEPLHPADVADLLELLDNDERGSLTIAISDLMTGEVVAELNDWVREEMMEGLPAEAVALIAEQLETDDAVQMIEDMGADEREAVLAEMDAEDRAAIESALSYPEETAGRLMSREFVAVPEHFSVGDLIDYLRIHGTLLGDFFEVFVVDEAHHPVGTCALSWILTTPRHIALADVMKRDQTVIPVMMDQEEVALMFQKYALISAAVIDGTGRLVGQMTVDDVVHIISEEAGEDALLLSGAGDGDINEPIREAFSSRVRWLVANLGTALVASLIIAAFGAAIEQLVALAILMPIVASIGGNAGTQTMAVTVRAIATNQLTRANTGKILLRELRVAILNGVTIAVLVGIATALVFDWKLGGVIALAMVINVVTAGLAGVLVPVLFERAKQDPAVASSVFVTMVTDSMGFFAFLGLAVASGLVG</sequence>
<feature type="transmembrane region" description="Helical" evidence="9">
    <location>
        <begin position="460"/>
        <end position="485"/>
    </location>
</feature>
<dbReference type="Pfam" id="PF00571">
    <property type="entry name" value="CBS"/>
    <property type="match status" value="1"/>
</dbReference>
<keyword evidence="4 9" id="KW-0812">Transmembrane</keyword>
<dbReference type="Gene3D" id="1.25.60.10">
    <property type="entry name" value="MgtE N-terminal domain-like"/>
    <property type="match status" value="1"/>
</dbReference>
<dbReference type="Proteomes" id="UP000254101">
    <property type="component" value="Unassembled WGS sequence"/>
</dbReference>
<evidence type="ECO:0000256" key="5">
    <source>
        <dbReference type="ARBA" id="ARBA00022842"/>
    </source>
</evidence>
<comment type="function">
    <text evidence="9">Acts as a magnesium transporter.</text>
</comment>
<keyword evidence="9" id="KW-1003">Cell membrane</keyword>
<protein>
    <recommendedName>
        <fullName evidence="9">Magnesium transporter MgtE</fullName>
    </recommendedName>
</protein>
<dbReference type="PROSITE" id="PS51371">
    <property type="entry name" value="CBS"/>
    <property type="match status" value="1"/>
</dbReference>
<feature type="transmembrane region" description="Helical" evidence="9">
    <location>
        <begin position="424"/>
        <end position="448"/>
    </location>
</feature>
<dbReference type="PANTHER" id="PTHR43773">
    <property type="entry name" value="MAGNESIUM TRANSPORTER MGTE"/>
    <property type="match status" value="1"/>
</dbReference>
<dbReference type="InterPro" id="IPR006667">
    <property type="entry name" value="SLC41_membr_dom"/>
</dbReference>
<dbReference type="GO" id="GO:0005886">
    <property type="term" value="C:plasma membrane"/>
    <property type="evidence" value="ECO:0007669"/>
    <property type="project" value="UniProtKB-SubCell"/>
</dbReference>
<dbReference type="AlphaFoldDB" id="A0A395LN28"/>
<gene>
    <name evidence="12" type="primary">mgtE</name>
    <name evidence="12" type="ORF">DL238_15365</name>
</gene>
<dbReference type="EMBL" id="QRBB01000002">
    <property type="protein sequence ID" value="RDS76040.1"/>
    <property type="molecule type" value="Genomic_DNA"/>
</dbReference>
<evidence type="ECO:0000256" key="10">
    <source>
        <dbReference type="SAM" id="MobiDB-lite"/>
    </source>
</evidence>
<dbReference type="GO" id="GO:0046872">
    <property type="term" value="F:metal ion binding"/>
    <property type="evidence" value="ECO:0007669"/>
    <property type="project" value="UniProtKB-KW"/>
</dbReference>
<comment type="subunit">
    <text evidence="9">Homodimer.</text>
</comment>
<evidence type="ECO:0000256" key="9">
    <source>
        <dbReference type="RuleBase" id="RU362011"/>
    </source>
</evidence>
<comment type="caution">
    <text evidence="12">The sequence shown here is derived from an EMBL/GenBank/DDBJ whole genome shotgun (WGS) entry which is preliminary data.</text>
</comment>
<evidence type="ECO:0000256" key="7">
    <source>
        <dbReference type="ARBA" id="ARBA00023136"/>
    </source>
</evidence>